<proteinExistence type="predicted"/>
<dbReference type="Proteomes" id="UP000579153">
    <property type="component" value="Unassembled WGS sequence"/>
</dbReference>
<keyword evidence="2" id="KW-1185">Reference proteome</keyword>
<dbReference type="EMBL" id="JACHMB010000001">
    <property type="protein sequence ID" value="MBB5776594.1"/>
    <property type="molecule type" value="Genomic_DNA"/>
</dbReference>
<evidence type="ECO:0000313" key="1">
    <source>
        <dbReference type="EMBL" id="MBB5776594.1"/>
    </source>
</evidence>
<dbReference type="RefSeq" id="WP_221519357.1">
    <property type="nucleotide sequence ID" value="NZ_JACHMB010000001.1"/>
</dbReference>
<evidence type="ECO:0000313" key="2">
    <source>
        <dbReference type="Proteomes" id="UP000579153"/>
    </source>
</evidence>
<gene>
    <name evidence="1" type="ORF">HD596_003350</name>
</gene>
<name>A0A7W9LAF8_9ACTN</name>
<dbReference type="AlphaFoldDB" id="A0A7W9LAF8"/>
<accession>A0A7W9LAF8</accession>
<sequence length="172" mass="18668">MSDARLSLPAVRGATAVTLPAQVEGMTLRHEFDDAVEDNTAVFLRGLRNGGYGVTKSVSGLYVLPQASSAQPPLTSPVTLFAAESKDLDPDAIFKDWLMPSFGKAARKSETLNPWPYEGHTMCWLTTTYFCAWANHTSFGVVSFNATAETTTRAHGHFAAIRAAVERPVHPQ</sequence>
<organism evidence="1 2">
    <name type="scientific">Nonomuraea jabiensis</name>
    <dbReference type="NCBI Taxonomy" id="882448"/>
    <lineage>
        <taxon>Bacteria</taxon>
        <taxon>Bacillati</taxon>
        <taxon>Actinomycetota</taxon>
        <taxon>Actinomycetes</taxon>
        <taxon>Streptosporangiales</taxon>
        <taxon>Streptosporangiaceae</taxon>
        <taxon>Nonomuraea</taxon>
    </lineage>
</organism>
<comment type="caution">
    <text evidence="1">The sequence shown here is derived from an EMBL/GenBank/DDBJ whole genome shotgun (WGS) entry which is preliminary data.</text>
</comment>
<reference evidence="1 2" key="1">
    <citation type="submission" date="2020-08" db="EMBL/GenBank/DDBJ databases">
        <title>Sequencing the genomes of 1000 actinobacteria strains.</title>
        <authorList>
            <person name="Klenk H.-P."/>
        </authorList>
    </citation>
    <scope>NUCLEOTIDE SEQUENCE [LARGE SCALE GENOMIC DNA]</scope>
    <source>
        <strain evidence="1 2">DSM 45507</strain>
    </source>
</reference>
<protein>
    <submittedName>
        <fullName evidence="1">Uncharacterized protein</fullName>
    </submittedName>
</protein>